<evidence type="ECO:0000256" key="1">
    <source>
        <dbReference type="ARBA" id="ARBA00010516"/>
    </source>
</evidence>
<organism evidence="9">
    <name type="scientific">Blastocystis hominis</name>
    <dbReference type="NCBI Taxonomy" id="12968"/>
    <lineage>
        <taxon>Eukaryota</taxon>
        <taxon>Sar</taxon>
        <taxon>Stramenopiles</taxon>
        <taxon>Bigyra</taxon>
        <taxon>Opalozoa</taxon>
        <taxon>Opalinata</taxon>
        <taxon>Blastocystidae</taxon>
        <taxon>Blastocystis</taxon>
    </lineage>
</organism>
<dbReference type="OrthoDB" id="10266042at2759"/>
<gene>
    <name evidence="9" type="ORF">GSBLH_T00000274001</name>
</gene>
<feature type="compositionally biased region" description="Low complexity" evidence="8">
    <location>
        <begin position="187"/>
        <end position="199"/>
    </location>
</feature>
<keyword evidence="3 6" id="KW-0813">Transport</keyword>
<dbReference type="PANTHER" id="PTHR10121">
    <property type="entry name" value="COATOMER SUBUNIT DELTA"/>
    <property type="match status" value="1"/>
</dbReference>
<dbReference type="InParanoid" id="D8LVM5"/>
<dbReference type="SUPFAM" id="SSF64356">
    <property type="entry name" value="SNARE-like"/>
    <property type="match status" value="1"/>
</dbReference>
<keyword evidence="6" id="KW-0968">Cytoplasmic vesicle</keyword>
<protein>
    <recommendedName>
        <fullName evidence="6">Coatomer subunit delta</fullName>
    </recommendedName>
</protein>
<keyword evidence="6" id="KW-0472">Membrane</keyword>
<evidence type="ECO:0000313" key="10">
    <source>
        <dbReference type="Proteomes" id="UP000008312"/>
    </source>
</evidence>
<accession>D8LVM5</accession>
<evidence type="ECO:0000256" key="4">
    <source>
        <dbReference type="ARBA" id="ARBA00022490"/>
    </source>
</evidence>
<comment type="subunit">
    <text evidence="2 6">Oligomeric complex that consists of at least the alpha, beta, beta', gamma, delta, epsilon and zeta subunits.</text>
</comment>
<dbReference type="GO" id="GO:0015031">
    <property type="term" value="P:protein transport"/>
    <property type="evidence" value="ECO:0007669"/>
    <property type="project" value="UniProtKB-KW"/>
</dbReference>
<dbReference type="GO" id="GO:0006888">
    <property type="term" value="P:endoplasmic reticulum to Golgi vesicle-mediated transport"/>
    <property type="evidence" value="ECO:0007669"/>
    <property type="project" value="TreeGrafter"/>
</dbReference>
<dbReference type="RefSeq" id="XP_012893912.1">
    <property type="nucleotide sequence ID" value="XM_013038458.1"/>
</dbReference>
<dbReference type="Proteomes" id="UP000008312">
    <property type="component" value="Unassembled WGS sequence"/>
</dbReference>
<evidence type="ECO:0000256" key="3">
    <source>
        <dbReference type="ARBA" id="ARBA00022448"/>
    </source>
</evidence>
<dbReference type="GO" id="GO:0051645">
    <property type="term" value="P:Golgi localization"/>
    <property type="evidence" value="ECO:0007669"/>
    <property type="project" value="TreeGrafter"/>
</dbReference>
<feature type="compositionally biased region" description="Low complexity" evidence="8">
    <location>
        <begin position="353"/>
        <end position="396"/>
    </location>
</feature>
<dbReference type="Gene3D" id="3.30.450.60">
    <property type="match status" value="1"/>
</dbReference>
<keyword evidence="6" id="KW-0931">ER-Golgi transport</keyword>
<dbReference type="FunCoup" id="D8LVM5">
    <property type="interactions" value="533"/>
</dbReference>
<evidence type="ECO:0000256" key="2">
    <source>
        <dbReference type="ARBA" id="ARBA00011775"/>
    </source>
</evidence>
<evidence type="ECO:0000256" key="5">
    <source>
        <dbReference type="ARBA" id="ARBA00022927"/>
    </source>
</evidence>
<dbReference type="PANTHER" id="PTHR10121:SF0">
    <property type="entry name" value="COATOMER SUBUNIT DELTA"/>
    <property type="match status" value="1"/>
</dbReference>
<comment type="function">
    <text evidence="6">The coatomer is a cytosolic protein complex that binds to dilysine motifs and reversibly associates with Golgi non-clathrin-coated vesicles, which further mediate biosynthetic protein transport from the ER, via the Golgi up to the trans Golgi network. Coatomer complex is required for budding from Golgi membranes, and is essential for the retrograde Golgi-to-ER transport of dilysine-tagged proteins.</text>
</comment>
<dbReference type="FunFam" id="3.30.450.60:FF:000003">
    <property type="entry name" value="Coatomer subunit delta"/>
    <property type="match status" value="1"/>
</dbReference>
<feature type="region of interest" description="Disordered" evidence="8">
    <location>
        <begin position="299"/>
        <end position="435"/>
    </location>
</feature>
<reference evidence="9" key="1">
    <citation type="submission" date="2010-02" db="EMBL/GenBank/DDBJ databases">
        <title>Sequencing and annotation of the Blastocystis hominis genome.</title>
        <authorList>
            <person name="Wincker P."/>
        </authorList>
    </citation>
    <scope>NUCLEOTIDE SEQUENCE</scope>
    <source>
        <strain evidence="9">Singapore isolate B</strain>
    </source>
</reference>
<dbReference type="EMBL" id="FN668638">
    <property type="protein sequence ID" value="CBK19864.2"/>
    <property type="molecule type" value="Genomic_DNA"/>
</dbReference>
<keyword evidence="5 6" id="KW-0653">Protein transport</keyword>
<feature type="compositionally biased region" description="Low complexity" evidence="8">
    <location>
        <begin position="301"/>
        <end position="338"/>
    </location>
</feature>
<dbReference type="GeneID" id="24917589"/>
<dbReference type="AlphaFoldDB" id="D8LVM5"/>
<evidence type="ECO:0000313" key="9">
    <source>
        <dbReference type="EMBL" id="CBK19864.2"/>
    </source>
</evidence>
<dbReference type="InterPro" id="IPR027059">
    <property type="entry name" value="Coatomer_dsu"/>
</dbReference>
<keyword evidence="6" id="KW-0333">Golgi apparatus</keyword>
<evidence type="ECO:0000256" key="7">
    <source>
        <dbReference type="RuleBase" id="RU366052"/>
    </source>
</evidence>
<keyword evidence="4 6" id="KW-0963">Cytoplasm</keyword>
<dbReference type="GO" id="GO:0030126">
    <property type="term" value="C:COPI vesicle coat"/>
    <property type="evidence" value="ECO:0007669"/>
    <property type="project" value="UniProtKB-UniRule"/>
</dbReference>
<proteinExistence type="inferred from homology"/>
<feature type="region of interest" description="Disordered" evidence="8">
    <location>
        <begin position="187"/>
        <end position="223"/>
    </location>
</feature>
<dbReference type="InterPro" id="IPR011012">
    <property type="entry name" value="Longin-like_dom_sf"/>
</dbReference>
<sequence>MNRTRVEGILAVFPKLLSESNMQHTFVEANNLRYVYQPIENLVVLVVTTRNSNIIEDLETLHLVAKVIPEYAGSIKEEAIVDHAFDIIFALDELITYGGMNEPIPLQQVRVNLAMESHEEKLLAMVQESKMNQAREIMKQKERELQSHQPAPSGLSFFTSLFSSAVSNVANTVRAVDSAAARSSAASSSASASVSLPASEPRSAGELSASLGRGMKLGGGKKESLQGLMAEDHLVAPARRAASGQASGANGGTAGKAEGAVHVGVEEELSVKLSRDGLIESVDVKGTLSVRVHDAGAAKVASSASSTPPSRALSSPTTCSSSSSPTADSPSTPPSRSSAGANPRGATRFCPSTSPAGPRARTPAATSTSSTRSTPPFSSASRTCASASRCRAAPRPKSWPSTALPLLSEGKLPGVGGGRGERGKRERRAGVQGQERTARRLLPRLRGVRLPADLPGGECGGCPTSGGWSSRKVLTKQFDESIELFDCLVDRVVCALLCLFQKSRNRKEPLGGIK</sequence>
<name>D8LVM5_BLAHO</name>
<dbReference type="CDD" id="cd14830">
    <property type="entry name" value="Delta_COP_N"/>
    <property type="match status" value="1"/>
</dbReference>
<evidence type="ECO:0000256" key="8">
    <source>
        <dbReference type="SAM" id="MobiDB-lite"/>
    </source>
</evidence>
<keyword evidence="10" id="KW-1185">Reference proteome</keyword>
<comment type="subcellular location">
    <subcellularLocation>
        <location evidence="6 7">Cytoplasm</location>
    </subcellularLocation>
    <subcellularLocation>
        <location evidence="6 7">Cytoplasmic vesicle</location>
        <location evidence="6 7">COPI-coated vesicle membrane</location>
        <topology evidence="6 7">Peripheral membrane protein</topology>
        <orientation evidence="6 7">Cytoplasmic side</orientation>
    </subcellularLocation>
    <subcellularLocation>
        <location evidence="6 7">Golgi apparatus membrane</location>
        <topology evidence="6 7">Peripheral membrane protein</topology>
        <orientation evidence="6 7">Cytoplasmic side</orientation>
    </subcellularLocation>
</comment>
<evidence type="ECO:0000256" key="6">
    <source>
        <dbReference type="RuleBase" id="RU364018"/>
    </source>
</evidence>
<dbReference type="GO" id="GO:0006890">
    <property type="term" value="P:retrograde vesicle-mediated transport, Golgi to endoplasmic reticulum"/>
    <property type="evidence" value="ECO:0007669"/>
    <property type="project" value="UniProtKB-UniRule"/>
</dbReference>
<dbReference type="GO" id="GO:0000139">
    <property type="term" value="C:Golgi membrane"/>
    <property type="evidence" value="ECO:0007669"/>
    <property type="project" value="UniProtKB-SubCell"/>
</dbReference>
<comment type="similarity">
    <text evidence="1 6">Belongs to the adaptor complexes medium subunit family. Delta-COP subfamily.</text>
</comment>